<feature type="transmembrane region" description="Helical" evidence="10">
    <location>
        <begin position="323"/>
        <end position="343"/>
    </location>
</feature>
<evidence type="ECO:0000256" key="6">
    <source>
        <dbReference type="ARBA" id="ARBA00023053"/>
    </source>
</evidence>
<evidence type="ECO:0000256" key="1">
    <source>
        <dbReference type="ARBA" id="ARBA00004141"/>
    </source>
</evidence>
<evidence type="ECO:0000256" key="10">
    <source>
        <dbReference type="SAM" id="Phobius"/>
    </source>
</evidence>
<reference evidence="12 13" key="1">
    <citation type="journal article" date="2016" name="Nat. Commun.">
        <title>Thousands of microbial genomes shed light on interconnected biogeochemical processes in an aquifer system.</title>
        <authorList>
            <person name="Anantharaman K."/>
            <person name="Brown C.T."/>
            <person name="Hug L.A."/>
            <person name="Sharon I."/>
            <person name="Castelle C.J."/>
            <person name="Probst A.J."/>
            <person name="Thomas B.C."/>
            <person name="Singh A."/>
            <person name="Wilkins M.J."/>
            <person name="Karaoz U."/>
            <person name="Brodie E.L."/>
            <person name="Williams K.H."/>
            <person name="Hubbard S.S."/>
            <person name="Banfield J.F."/>
        </authorList>
    </citation>
    <scope>NUCLEOTIDE SEQUENCE [LARGE SCALE GENOMIC DNA]</scope>
</reference>
<feature type="transmembrane region" description="Helical" evidence="10">
    <location>
        <begin position="30"/>
        <end position="47"/>
    </location>
</feature>
<dbReference type="PANTHER" id="PTHR43562:SF3">
    <property type="entry name" value="SODIUM ION_PROTON EXCHANGER (EUROFUNG)"/>
    <property type="match status" value="1"/>
</dbReference>
<feature type="domain" description="Cation/H+ exchanger transmembrane" evidence="11">
    <location>
        <begin position="15"/>
        <end position="368"/>
    </location>
</feature>
<evidence type="ECO:0000256" key="4">
    <source>
        <dbReference type="ARBA" id="ARBA00022692"/>
    </source>
</evidence>
<dbReference type="Proteomes" id="UP000179129">
    <property type="component" value="Unassembled WGS sequence"/>
</dbReference>
<protein>
    <submittedName>
        <fullName evidence="12">Potassium transporter Kef</fullName>
    </submittedName>
</protein>
<keyword evidence="6" id="KW-0915">Sodium</keyword>
<evidence type="ECO:0000256" key="7">
    <source>
        <dbReference type="ARBA" id="ARBA00023065"/>
    </source>
</evidence>
<dbReference type="InterPro" id="IPR038770">
    <property type="entry name" value="Na+/solute_symporter_sf"/>
</dbReference>
<name>A0A1F5YQX9_9BACT</name>
<dbReference type="AlphaFoldDB" id="A0A1F5YQX9"/>
<feature type="transmembrane region" description="Helical" evidence="10">
    <location>
        <begin position="290"/>
        <end position="311"/>
    </location>
</feature>
<accession>A0A1F5YQX9</accession>
<evidence type="ECO:0000313" key="13">
    <source>
        <dbReference type="Proteomes" id="UP000179129"/>
    </source>
</evidence>
<evidence type="ECO:0000256" key="5">
    <source>
        <dbReference type="ARBA" id="ARBA00022989"/>
    </source>
</evidence>
<keyword evidence="9" id="KW-0739">Sodium transport</keyword>
<evidence type="ECO:0000256" key="9">
    <source>
        <dbReference type="ARBA" id="ARBA00023201"/>
    </source>
</evidence>
<evidence type="ECO:0000313" key="12">
    <source>
        <dbReference type="EMBL" id="OGG02600.1"/>
    </source>
</evidence>
<evidence type="ECO:0000256" key="8">
    <source>
        <dbReference type="ARBA" id="ARBA00023136"/>
    </source>
</evidence>
<dbReference type="EMBL" id="MFIX01000182">
    <property type="protein sequence ID" value="OGG02600.1"/>
    <property type="molecule type" value="Genomic_DNA"/>
</dbReference>
<comment type="subcellular location">
    <subcellularLocation>
        <location evidence="1">Membrane</location>
        <topology evidence="1">Multi-pass membrane protein</topology>
    </subcellularLocation>
</comment>
<feature type="transmembrane region" description="Helical" evidence="10">
    <location>
        <begin position="59"/>
        <end position="79"/>
    </location>
</feature>
<evidence type="ECO:0000256" key="3">
    <source>
        <dbReference type="ARBA" id="ARBA00022449"/>
    </source>
</evidence>
<dbReference type="Gene3D" id="1.20.1530.20">
    <property type="match status" value="1"/>
</dbReference>
<dbReference type="STRING" id="1817867.A3F83_15935"/>
<feature type="transmembrane region" description="Helical" evidence="10">
    <location>
        <begin position="153"/>
        <end position="174"/>
    </location>
</feature>
<feature type="transmembrane region" description="Helical" evidence="10">
    <location>
        <begin position="355"/>
        <end position="376"/>
    </location>
</feature>
<evidence type="ECO:0000259" key="11">
    <source>
        <dbReference type="Pfam" id="PF00999"/>
    </source>
</evidence>
<sequence length="401" mass="43745">MEQIFTIASLWLGLAIISALIAYHLRISIALIEICVGVVTAAVAAYLGRTEDLGSNQEWLRFLASSGAILLTFLAGAELEPNVIRRKLREVTVVCLAGFFAPFLGCVAVAYYALGWNLQASLLCGVALSTTSMAVVYAVMLETGFNKTEYGKVILGACFINDLGTVIALGLLFAPFTYKTVIFVAVTAFVLAILPFISRWLTRIYAYRTAAIRTKWVILVLFGLGALALWSGSEAVLPAYLIGMVLAEFSNGDTSWIRRLRTLTVGFLTPFYFLRAGTFVSLPALVSAPIIFIVLLGGKVLSKIFGLYPIIGLFRRKHDERWYYTLLMSTGLTFGTISALYGFSHKIVTQEQYSFLVAVVIASAVIPTLIAGLAFLPRHLLPQPDKQLGAEPREIGLSEEG</sequence>
<feature type="transmembrane region" description="Helical" evidence="10">
    <location>
        <begin position="180"/>
        <end position="198"/>
    </location>
</feature>
<dbReference type="GO" id="GO:0015297">
    <property type="term" value="F:antiporter activity"/>
    <property type="evidence" value="ECO:0007669"/>
    <property type="project" value="UniProtKB-KW"/>
</dbReference>
<evidence type="ECO:0000256" key="2">
    <source>
        <dbReference type="ARBA" id="ARBA00022448"/>
    </source>
</evidence>
<proteinExistence type="predicted"/>
<keyword evidence="2" id="KW-0813">Transport</keyword>
<dbReference type="PANTHER" id="PTHR43562">
    <property type="entry name" value="NAPA-TYPE SODIUM/HYDROGEN ANTIPORTER"/>
    <property type="match status" value="1"/>
</dbReference>
<dbReference type="GO" id="GO:1902600">
    <property type="term" value="P:proton transmembrane transport"/>
    <property type="evidence" value="ECO:0007669"/>
    <property type="project" value="InterPro"/>
</dbReference>
<keyword evidence="3" id="KW-0050">Antiport</keyword>
<gene>
    <name evidence="12" type="ORF">A3F83_15935</name>
</gene>
<dbReference type="GO" id="GO:0016020">
    <property type="term" value="C:membrane"/>
    <property type="evidence" value="ECO:0007669"/>
    <property type="project" value="UniProtKB-SubCell"/>
</dbReference>
<keyword evidence="5 10" id="KW-1133">Transmembrane helix</keyword>
<feature type="transmembrane region" description="Helical" evidence="10">
    <location>
        <begin position="120"/>
        <end position="141"/>
    </location>
</feature>
<dbReference type="InterPro" id="IPR006153">
    <property type="entry name" value="Cation/H_exchanger_TM"/>
</dbReference>
<feature type="transmembrane region" description="Helical" evidence="10">
    <location>
        <begin position="91"/>
        <end position="114"/>
    </location>
</feature>
<keyword evidence="4 10" id="KW-0812">Transmembrane</keyword>
<feature type="transmembrane region" description="Helical" evidence="10">
    <location>
        <begin position="210"/>
        <end position="229"/>
    </location>
</feature>
<keyword evidence="7" id="KW-0406">Ion transport</keyword>
<dbReference type="Pfam" id="PF00999">
    <property type="entry name" value="Na_H_Exchanger"/>
    <property type="match status" value="1"/>
</dbReference>
<comment type="caution">
    <text evidence="12">The sequence shown here is derived from an EMBL/GenBank/DDBJ whole genome shotgun (WGS) entry which is preliminary data.</text>
</comment>
<keyword evidence="8 10" id="KW-0472">Membrane</keyword>
<dbReference type="GO" id="GO:0006814">
    <property type="term" value="P:sodium ion transport"/>
    <property type="evidence" value="ECO:0007669"/>
    <property type="project" value="UniProtKB-KW"/>
</dbReference>
<feature type="transmembrane region" description="Helical" evidence="10">
    <location>
        <begin position="6"/>
        <end position="23"/>
    </location>
</feature>
<organism evidence="12 13">
    <name type="scientific">Candidatus Glassbacteria bacterium RIFCSPLOWO2_12_FULL_58_11</name>
    <dbReference type="NCBI Taxonomy" id="1817867"/>
    <lineage>
        <taxon>Bacteria</taxon>
        <taxon>Candidatus Glassiibacteriota</taxon>
    </lineage>
</organism>